<sequence length="107" mass="11952">MMRQPSVCPRSITTHLCSLILFLLMMITKPKWWHRPLKIENRGRSTAKAVDFRGLKPPHTVVNQGGSWLGFIEGSESFKMVVVVSKNFNGVGLNRHRNIGGHGGENG</sequence>
<evidence type="ECO:0000313" key="2">
    <source>
        <dbReference type="Proteomes" id="UP000290289"/>
    </source>
</evidence>
<gene>
    <name evidence="1" type="ORF">DVH24_006941</name>
</gene>
<dbReference type="EMBL" id="RDQH01000339">
    <property type="protein sequence ID" value="RXH78871.1"/>
    <property type="molecule type" value="Genomic_DNA"/>
</dbReference>
<reference evidence="1 2" key="1">
    <citation type="submission" date="2018-10" db="EMBL/GenBank/DDBJ databases">
        <title>A high-quality apple genome assembly.</title>
        <authorList>
            <person name="Hu J."/>
        </authorList>
    </citation>
    <scope>NUCLEOTIDE SEQUENCE [LARGE SCALE GENOMIC DNA]</scope>
    <source>
        <strain evidence="2">cv. HFTH1</strain>
        <tissue evidence="1">Young leaf</tissue>
    </source>
</reference>
<protein>
    <submittedName>
        <fullName evidence="1">Uncharacterized protein</fullName>
    </submittedName>
</protein>
<organism evidence="1 2">
    <name type="scientific">Malus domestica</name>
    <name type="common">Apple</name>
    <name type="synonym">Pyrus malus</name>
    <dbReference type="NCBI Taxonomy" id="3750"/>
    <lineage>
        <taxon>Eukaryota</taxon>
        <taxon>Viridiplantae</taxon>
        <taxon>Streptophyta</taxon>
        <taxon>Embryophyta</taxon>
        <taxon>Tracheophyta</taxon>
        <taxon>Spermatophyta</taxon>
        <taxon>Magnoliopsida</taxon>
        <taxon>eudicotyledons</taxon>
        <taxon>Gunneridae</taxon>
        <taxon>Pentapetalae</taxon>
        <taxon>rosids</taxon>
        <taxon>fabids</taxon>
        <taxon>Rosales</taxon>
        <taxon>Rosaceae</taxon>
        <taxon>Amygdaloideae</taxon>
        <taxon>Maleae</taxon>
        <taxon>Malus</taxon>
    </lineage>
</organism>
<keyword evidence="2" id="KW-1185">Reference proteome</keyword>
<dbReference type="AlphaFoldDB" id="A0A498IBB7"/>
<accession>A0A498IBB7</accession>
<dbReference type="Proteomes" id="UP000290289">
    <property type="component" value="Chromosome 13"/>
</dbReference>
<evidence type="ECO:0000313" key="1">
    <source>
        <dbReference type="EMBL" id="RXH78871.1"/>
    </source>
</evidence>
<comment type="caution">
    <text evidence="1">The sequence shown here is derived from an EMBL/GenBank/DDBJ whole genome shotgun (WGS) entry which is preliminary data.</text>
</comment>
<name>A0A498IBB7_MALDO</name>
<proteinExistence type="predicted"/>